<dbReference type="PRINTS" id="PR00040">
    <property type="entry name" value="HTHMERR"/>
</dbReference>
<dbReference type="GO" id="GO:0045893">
    <property type="term" value="P:positive regulation of DNA-templated transcription"/>
    <property type="evidence" value="ECO:0007669"/>
    <property type="project" value="InterPro"/>
</dbReference>
<keyword evidence="5" id="KW-0804">Transcription</keyword>
<feature type="region of interest" description="Disordered" evidence="7">
    <location>
        <begin position="122"/>
        <end position="159"/>
    </location>
</feature>
<keyword evidence="4" id="KW-0238">DNA-binding</keyword>
<proteinExistence type="predicted"/>
<dbReference type="Pfam" id="PF09278">
    <property type="entry name" value="MerR-DNA-bind"/>
    <property type="match status" value="1"/>
</dbReference>
<dbReference type="InterPro" id="IPR047057">
    <property type="entry name" value="MerR_fam"/>
</dbReference>
<dbReference type="GO" id="GO:0005737">
    <property type="term" value="C:cytoplasm"/>
    <property type="evidence" value="ECO:0007669"/>
    <property type="project" value="UniProtKB-SubCell"/>
</dbReference>
<dbReference type="PANTHER" id="PTHR30204:SF94">
    <property type="entry name" value="HEAVY METAL-DEPENDENT TRANSCRIPTIONAL REGULATOR HI_0293-RELATED"/>
    <property type="match status" value="1"/>
</dbReference>
<feature type="domain" description="HTH merR-type" evidence="8">
    <location>
        <begin position="1"/>
        <end position="69"/>
    </location>
</feature>
<dbReference type="InterPro" id="IPR009061">
    <property type="entry name" value="DNA-bd_dom_put_sf"/>
</dbReference>
<dbReference type="AlphaFoldDB" id="A0A368XKX4"/>
<sequence length="159" mass="17980">MNIGEASTASKVSAKMIRYYEEIGLIPPANRTDAGYRAYTQSDVHRLHFIRRARDLGFSVAEIRDLLGLWNNKSRQSSDVKRLAQEHIEDLERRIESMLQMAGTLKTLISCCAGDDRPDCPILHTLEQPDDNDGEPEARTGAVQRRRRTPASKKGSRSR</sequence>
<dbReference type="EMBL" id="QPJK01000008">
    <property type="protein sequence ID" value="RCW67856.1"/>
    <property type="molecule type" value="Genomic_DNA"/>
</dbReference>
<protein>
    <submittedName>
        <fullName evidence="9">MerR family transcriptional regulator</fullName>
    </submittedName>
</protein>
<dbReference type="CDD" id="cd01108">
    <property type="entry name" value="HTH_CueR"/>
    <property type="match status" value="1"/>
</dbReference>
<dbReference type="RefSeq" id="WP_114470470.1">
    <property type="nucleotide sequence ID" value="NZ_QPJK01000008.1"/>
</dbReference>
<organism evidence="9 10">
    <name type="scientific">Pseudorhodoferax soli</name>
    <dbReference type="NCBI Taxonomy" id="545864"/>
    <lineage>
        <taxon>Bacteria</taxon>
        <taxon>Pseudomonadati</taxon>
        <taxon>Pseudomonadota</taxon>
        <taxon>Betaproteobacteria</taxon>
        <taxon>Burkholderiales</taxon>
        <taxon>Comamonadaceae</taxon>
    </lineage>
</organism>
<dbReference type="PANTHER" id="PTHR30204">
    <property type="entry name" value="REDOX-CYCLING DRUG-SENSING TRANSCRIPTIONAL ACTIVATOR SOXR"/>
    <property type="match status" value="1"/>
</dbReference>
<keyword evidence="6" id="KW-0175">Coiled coil</keyword>
<evidence type="ECO:0000313" key="10">
    <source>
        <dbReference type="Proteomes" id="UP000252884"/>
    </source>
</evidence>
<comment type="subcellular location">
    <subcellularLocation>
        <location evidence="1">Cytoplasm</location>
    </subcellularLocation>
</comment>
<name>A0A368XKX4_9BURK</name>
<keyword evidence="10" id="KW-1185">Reference proteome</keyword>
<dbReference type="NCBIfam" id="TIGR02044">
    <property type="entry name" value="CueR"/>
    <property type="match status" value="1"/>
</dbReference>
<dbReference type="SMART" id="SM00422">
    <property type="entry name" value="HTH_MERR"/>
    <property type="match status" value="1"/>
</dbReference>
<evidence type="ECO:0000256" key="6">
    <source>
        <dbReference type="SAM" id="Coils"/>
    </source>
</evidence>
<dbReference type="OrthoDB" id="9808480at2"/>
<keyword evidence="3" id="KW-0805">Transcription regulation</keyword>
<dbReference type="InterPro" id="IPR015358">
    <property type="entry name" value="Tscrpt_reg_MerR_DNA-bd"/>
</dbReference>
<dbReference type="GO" id="GO:0005507">
    <property type="term" value="F:copper ion binding"/>
    <property type="evidence" value="ECO:0007669"/>
    <property type="project" value="InterPro"/>
</dbReference>
<accession>A0A368XKX4</accession>
<feature type="compositionally biased region" description="Basic residues" evidence="7">
    <location>
        <begin position="144"/>
        <end position="159"/>
    </location>
</feature>
<dbReference type="InterPro" id="IPR011789">
    <property type="entry name" value="CueR"/>
</dbReference>
<reference evidence="9 10" key="1">
    <citation type="submission" date="2018-07" db="EMBL/GenBank/DDBJ databases">
        <title>Genomic Encyclopedia of Type Strains, Phase IV (KMG-IV): sequencing the most valuable type-strain genomes for metagenomic binning, comparative biology and taxonomic classification.</title>
        <authorList>
            <person name="Goeker M."/>
        </authorList>
    </citation>
    <scope>NUCLEOTIDE SEQUENCE [LARGE SCALE GENOMIC DNA]</scope>
    <source>
        <strain evidence="9 10">DSM 21634</strain>
    </source>
</reference>
<evidence type="ECO:0000259" key="8">
    <source>
        <dbReference type="PROSITE" id="PS50937"/>
    </source>
</evidence>
<dbReference type="GO" id="GO:0003677">
    <property type="term" value="F:DNA binding"/>
    <property type="evidence" value="ECO:0007669"/>
    <property type="project" value="UniProtKB-KW"/>
</dbReference>
<dbReference type="Proteomes" id="UP000252884">
    <property type="component" value="Unassembled WGS sequence"/>
</dbReference>
<evidence type="ECO:0000256" key="1">
    <source>
        <dbReference type="ARBA" id="ARBA00004496"/>
    </source>
</evidence>
<evidence type="ECO:0000256" key="5">
    <source>
        <dbReference type="ARBA" id="ARBA00023163"/>
    </source>
</evidence>
<comment type="caution">
    <text evidence="9">The sequence shown here is derived from an EMBL/GenBank/DDBJ whole genome shotgun (WGS) entry which is preliminary data.</text>
</comment>
<gene>
    <name evidence="9" type="ORF">DES41_10829</name>
</gene>
<dbReference type="GO" id="GO:0003700">
    <property type="term" value="F:DNA-binding transcription factor activity"/>
    <property type="evidence" value="ECO:0007669"/>
    <property type="project" value="InterPro"/>
</dbReference>
<dbReference type="InterPro" id="IPR000551">
    <property type="entry name" value="MerR-type_HTH_dom"/>
</dbReference>
<feature type="coiled-coil region" evidence="6">
    <location>
        <begin position="81"/>
        <end position="108"/>
    </location>
</feature>
<dbReference type="SUPFAM" id="SSF46955">
    <property type="entry name" value="Putative DNA-binding domain"/>
    <property type="match status" value="1"/>
</dbReference>
<dbReference type="PROSITE" id="PS50937">
    <property type="entry name" value="HTH_MERR_2"/>
    <property type="match status" value="1"/>
</dbReference>
<evidence type="ECO:0000256" key="4">
    <source>
        <dbReference type="ARBA" id="ARBA00023125"/>
    </source>
</evidence>
<evidence type="ECO:0000256" key="2">
    <source>
        <dbReference type="ARBA" id="ARBA00022490"/>
    </source>
</evidence>
<evidence type="ECO:0000256" key="7">
    <source>
        <dbReference type="SAM" id="MobiDB-lite"/>
    </source>
</evidence>
<evidence type="ECO:0000256" key="3">
    <source>
        <dbReference type="ARBA" id="ARBA00023015"/>
    </source>
</evidence>
<dbReference type="Pfam" id="PF00376">
    <property type="entry name" value="MerR"/>
    <property type="match status" value="1"/>
</dbReference>
<evidence type="ECO:0000313" key="9">
    <source>
        <dbReference type="EMBL" id="RCW67856.1"/>
    </source>
</evidence>
<dbReference type="Gene3D" id="1.10.1660.10">
    <property type="match status" value="1"/>
</dbReference>
<keyword evidence="2" id="KW-0963">Cytoplasm</keyword>